<dbReference type="AlphaFoldDB" id="A0A2A2K2Q4"/>
<evidence type="ECO:0000256" key="5">
    <source>
        <dbReference type="ARBA" id="ARBA00022692"/>
    </source>
</evidence>
<sequence>MIITGLTGAFVANFVLARYAGGSTAPFWLDFPAWRWMFWLQAIPAAIYLAALTVIPESPRFLVAKGREGEARAVLTRLFGAGEAERKVVEIRNSLAADHHKPKLSDLIDKTTGKIRPILWAGIGLAVFQQFVGINVVFYYGAVLWEAVGFTEDNALQINILSGVLSIAACLFTIATVDRIGRKPLLLVGSAGMAVTLATVAWAFSTAVTDAAGTVSLPGHNGLIALVAANLYVIFFNASWGPVMWVMLGEMFPNQIRGSGLAVSGFAQWIANAAISVSFPALAVSPGLAVTYTGYALFAAISFVFVQKLRPVELHPKLLRVGEQPVGAIIGIAQAGGRLAELGAGKQVEFVAVASRQAVAVEPVVDGGQRHRLQRADLLPPPAGARIGVANAVGGGGGELVGPALELEDRGKGCLEAGVCGACAGATARAEHFIAPADLRAVQIERQVGEPVIRGVHIGVAVIVGLARIAELIGELGGAKRLRAGQAATIGLAGQAIALHRRFVLIDEIGKARDLADRRIPAEVGEDGVAADRGPARR</sequence>
<comment type="catalytic activity">
    <reaction evidence="1">
        <text>D-glucose(out) = D-glucose(in)</text>
        <dbReference type="Rhea" id="RHEA:60376"/>
        <dbReference type="ChEBI" id="CHEBI:4167"/>
    </reaction>
</comment>
<dbReference type="PROSITE" id="PS50850">
    <property type="entry name" value="MFS"/>
    <property type="match status" value="1"/>
</dbReference>
<dbReference type="STRING" id="2018661.A0A2A2K2Q4"/>
<feature type="transmembrane region" description="Helical" evidence="8">
    <location>
        <begin position="118"/>
        <end position="140"/>
    </location>
</feature>
<keyword evidence="6 8" id="KW-1133">Transmembrane helix</keyword>
<dbReference type="SUPFAM" id="SSF103473">
    <property type="entry name" value="MFS general substrate transporter"/>
    <property type="match status" value="1"/>
</dbReference>
<evidence type="ECO:0000256" key="8">
    <source>
        <dbReference type="SAM" id="Phobius"/>
    </source>
</evidence>
<proteinExistence type="inferred from homology"/>
<dbReference type="Pfam" id="PF00083">
    <property type="entry name" value="Sugar_tr"/>
    <property type="match status" value="1"/>
</dbReference>
<dbReference type="PROSITE" id="PS00216">
    <property type="entry name" value="SUGAR_TRANSPORT_1"/>
    <property type="match status" value="1"/>
</dbReference>
<feature type="transmembrane region" description="Helical" evidence="8">
    <location>
        <begin position="289"/>
        <end position="306"/>
    </location>
</feature>
<keyword evidence="11" id="KW-1185">Reference proteome</keyword>
<evidence type="ECO:0000256" key="3">
    <source>
        <dbReference type="ARBA" id="ARBA00007004"/>
    </source>
</evidence>
<accession>A0A2A2K2Q4</accession>
<dbReference type="InterPro" id="IPR050820">
    <property type="entry name" value="MFS_Sugar_Transporter"/>
</dbReference>
<evidence type="ECO:0000256" key="2">
    <source>
        <dbReference type="ARBA" id="ARBA00004141"/>
    </source>
</evidence>
<comment type="caution">
    <text evidence="10">The sequence shown here is derived from an EMBL/GenBank/DDBJ whole genome shotgun (WGS) entry which is preliminary data.</text>
</comment>
<dbReference type="InterPro" id="IPR020846">
    <property type="entry name" value="MFS_dom"/>
</dbReference>
<dbReference type="Gene3D" id="1.20.1250.20">
    <property type="entry name" value="MFS general substrate transporter like domains"/>
    <property type="match status" value="1"/>
</dbReference>
<dbReference type="InterPro" id="IPR036259">
    <property type="entry name" value="MFS_trans_sf"/>
</dbReference>
<evidence type="ECO:0000256" key="7">
    <source>
        <dbReference type="ARBA" id="ARBA00023136"/>
    </source>
</evidence>
<dbReference type="InterPro" id="IPR005829">
    <property type="entry name" value="Sugar_transporter_CS"/>
</dbReference>
<organism evidence="10 11">
    <name type="scientific">Diploscapter pachys</name>
    <dbReference type="NCBI Taxonomy" id="2018661"/>
    <lineage>
        <taxon>Eukaryota</taxon>
        <taxon>Metazoa</taxon>
        <taxon>Ecdysozoa</taxon>
        <taxon>Nematoda</taxon>
        <taxon>Chromadorea</taxon>
        <taxon>Rhabditida</taxon>
        <taxon>Rhabditina</taxon>
        <taxon>Rhabditomorpha</taxon>
        <taxon>Rhabditoidea</taxon>
        <taxon>Rhabditidae</taxon>
        <taxon>Diploscapter</taxon>
    </lineage>
</organism>
<dbReference type="PANTHER" id="PTHR48023">
    <property type="entry name" value="D-XYLOSE-PROTON SYMPORTER-LIKE 2"/>
    <property type="match status" value="1"/>
</dbReference>
<dbReference type="PANTHER" id="PTHR48023:SF4">
    <property type="entry name" value="D-XYLOSE-PROTON SYMPORTER-LIKE 2"/>
    <property type="match status" value="1"/>
</dbReference>
<feature type="transmembrane region" description="Helical" evidence="8">
    <location>
        <begin position="184"/>
        <end position="204"/>
    </location>
</feature>
<name>A0A2A2K2Q4_9BILA</name>
<comment type="similarity">
    <text evidence="3">Belongs to the major facilitator superfamily. Sugar transporter (TC 2.A.1.1) family. Glucose transporter subfamily.</text>
</comment>
<dbReference type="Proteomes" id="UP000218231">
    <property type="component" value="Unassembled WGS sequence"/>
</dbReference>
<keyword evidence="4" id="KW-0813">Transport</keyword>
<feature type="transmembrane region" description="Helical" evidence="8">
    <location>
        <begin position="160"/>
        <end position="177"/>
    </location>
</feature>
<feature type="transmembrane region" description="Helical" evidence="8">
    <location>
        <begin position="33"/>
        <end position="55"/>
    </location>
</feature>
<keyword evidence="5 8" id="KW-0812">Transmembrane</keyword>
<evidence type="ECO:0000256" key="4">
    <source>
        <dbReference type="ARBA" id="ARBA00022448"/>
    </source>
</evidence>
<dbReference type="GO" id="GO:0016020">
    <property type="term" value="C:membrane"/>
    <property type="evidence" value="ECO:0007669"/>
    <property type="project" value="UniProtKB-SubCell"/>
</dbReference>
<gene>
    <name evidence="10" type="ORF">WR25_26858</name>
</gene>
<evidence type="ECO:0000313" key="11">
    <source>
        <dbReference type="Proteomes" id="UP000218231"/>
    </source>
</evidence>
<evidence type="ECO:0000259" key="9">
    <source>
        <dbReference type="PROSITE" id="PS50850"/>
    </source>
</evidence>
<protein>
    <recommendedName>
        <fullName evidence="9">Major facilitator superfamily (MFS) profile domain-containing protein</fullName>
    </recommendedName>
</protein>
<evidence type="ECO:0000256" key="1">
    <source>
        <dbReference type="ARBA" id="ARBA00000618"/>
    </source>
</evidence>
<evidence type="ECO:0000256" key="6">
    <source>
        <dbReference type="ARBA" id="ARBA00022989"/>
    </source>
</evidence>
<dbReference type="EMBL" id="LIAE01009797">
    <property type="protein sequence ID" value="PAV68208.1"/>
    <property type="molecule type" value="Genomic_DNA"/>
</dbReference>
<feature type="transmembrane region" description="Helical" evidence="8">
    <location>
        <begin position="260"/>
        <end position="283"/>
    </location>
</feature>
<dbReference type="OrthoDB" id="6339427at2759"/>
<dbReference type="GO" id="GO:0022857">
    <property type="term" value="F:transmembrane transporter activity"/>
    <property type="evidence" value="ECO:0007669"/>
    <property type="project" value="InterPro"/>
</dbReference>
<feature type="domain" description="Major facilitator superfamily (MFS) profile" evidence="9">
    <location>
        <begin position="1"/>
        <end position="314"/>
    </location>
</feature>
<reference evidence="10 11" key="1">
    <citation type="journal article" date="2017" name="Curr. Biol.">
        <title>Genome architecture and evolution of a unichromosomal asexual nematode.</title>
        <authorList>
            <person name="Fradin H."/>
            <person name="Zegar C."/>
            <person name="Gutwein M."/>
            <person name="Lucas J."/>
            <person name="Kovtun M."/>
            <person name="Corcoran D."/>
            <person name="Baugh L.R."/>
            <person name="Kiontke K."/>
            <person name="Gunsalus K."/>
            <person name="Fitch D.H."/>
            <person name="Piano F."/>
        </authorList>
    </citation>
    <scope>NUCLEOTIDE SEQUENCE [LARGE SCALE GENOMIC DNA]</scope>
    <source>
        <strain evidence="10">PF1309</strain>
    </source>
</reference>
<comment type="subcellular location">
    <subcellularLocation>
        <location evidence="2">Membrane</location>
        <topology evidence="2">Multi-pass membrane protein</topology>
    </subcellularLocation>
</comment>
<feature type="transmembrane region" description="Helical" evidence="8">
    <location>
        <begin position="224"/>
        <end position="248"/>
    </location>
</feature>
<dbReference type="InterPro" id="IPR005828">
    <property type="entry name" value="MFS_sugar_transport-like"/>
</dbReference>
<evidence type="ECO:0000313" key="10">
    <source>
        <dbReference type="EMBL" id="PAV68208.1"/>
    </source>
</evidence>
<dbReference type="PRINTS" id="PR00171">
    <property type="entry name" value="SUGRTRNSPORT"/>
</dbReference>
<dbReference type="InterPro" id="IPR003663">
    <property type="entry name" value="Sugar/inositol_transpt"/>
</dbReference>
<keyword evidence="7 8" id="KW-0472">Membrane</keyword>